<evidence type="ECO:0000256" key="1">
    <source>
        <dbReference type="SAM" id="MobiDB-lite"/>
    </source>
</evidence>
<dbReference type="InterPro" id="IPR025295">
    <property type="entry name" value="eCIS_core_dom"/>
</dbReference>
<dbReference type="EMBL" id="SJSL01000002">
    <property type="protein sequence ID" value="TCD01781.1"/>
    <property type="molecule type" value="Genomic_DNA"/>
</dbReference>
<evidence type="ECO:0000313" key="4">
    <source>
        <dbReference type="Proteomes" id="UP000293347"/>
    </source>
</evidence>
<sequence length="147" mass="16076">MKYQTTKDIRKDNVSTDVSGSNSSAGSRGYAAVTQYPQAPIQLRRNKTGLPDFLKSGIENLSGHDLDDVNVHYNSSKPASLNAHAYAQATDIHLGPGQEQHLPHEAWHVVQQKQGRVQPTMQLKGEAINDSSDLEREADAMGAKAIR</sequence>
<gene>
    <name evidence="3" type="ORF">EZ437_13780</name>
</gene>
<proteinExistence type="predicted"/>
<evidence type="ECO:0000259" key="2">
    <source>
        <dbReference type="Pfam" id="PF13699"/>
    </source>
</evidence>
<dbReference type="Pfam" id="PF13699">
    <property type="entry name" value="eCIS_core"/>
    <property type="match status" value="1"/>
</dbReference>
<feature type="domain" description="eCIS core" evidence="2">
    <location>
        <begin position="50"/>
        <end position="115"/>
    </location>
</feature>
<comment type="caution">
    <text evidence="3">The sequence shown here is derived from an EMBL/GenBank/DDBJ whole genome shotgun (WGS) entry which is preliminary data.</text>
</comment>
<reference evidence="3 4" key="1">
    <citation type="submission" date="2019-02" db="EMBL/GenBank/DDBJ databases">
        <title>Pedobacter sp. RP-1-14 sp. nov., isolated from Arctic soil.</title>
        <authorList>
            <person name="Dahal R.H."/>
        </authorList>
    </citation>
    <scope>NUCLEOTIDE SEQUENCE [LARGE SCALE GENOMIC DNA]</scope>
    <source>
        <strain evidence="3 4">RP-1-14</strain>
    </source>
</reference>
<dbReference type="AlphaFoldDB" id="A0A4R0NLW0"/>
<organism evidence="3 4">
    <name type="scientific">Pedobacter psychroterrae</name>
    <dbReference type="NCBI Taxonomy" id="2530453"/>
    <lineage>
        <taxon>Bacteria</taxon>
        <taxon>Pseudomonadati</taxon>
        <taxon>Bacteroidota</taxon>
        <taxon>Sphingobacteriia</taxon>
        <taxon>Sphingobacteriales</taxon>
        <taxon>Sphingobacteriaceae</taxon>
        <taxon>Pedobacter</taxon>
    </lineage>
</organism>
<dbReference type="OrthoDB" id="292792at2"/>
<dbReference type="RefSeq" id="WP_131596581.1">
    <property type="nucleotide sequence ID" value="NZ_SJSL01000002.1"/>
</dbReference>
<accession>A0A4R0NLW0</accession>
<feature type="region of interest" description="Disordered" evidence="1">
    <location>
        <begin position="1"/>
        <end position="31"/>
    </location>
</feature>
<keyword evidence="4" id="KW-1185">Reference proteome</keyword>
<protein>
    <submittedName>
        <fullName evidence="3">DUF4157 domain-containing protein</fullName>
    </submittedName>
</protein>
<dbReference type="Proteomes" id="UP000293347">
    <property type="component" value="Unassembled WGS sequence"/>
</dbReference>
<feature type="compositionally biased region" description="Basic and acidic residues" evidence="1">
    <location>
        <begin position="1"/>
        <end position="14"/>
    </location>
</feature>
<feature type="compositionally biased region" description="Polar residues" evidence="1">
    <location>
        <begin position="15"/>
        <end position="26"/>
    </location>
</feature>
<evidence type="ECO:0000313" key="3">
    <source>
        <dbReference type="EMBL" id="TCD01781.1"/>
    </source>
</evidence>
<name>A0A4R0NLW0_9SPHI</name>